<sequence>MDHSWLGARRGKYPKPFASVGARMIGTSHSTMVLYLKCPCFLYCPHNSFVARIG</sequence>
<proteinExistence type="predicted"/>
<name>A0A8R7QH20_TRIUA</name>
<reference evidence="2" key="1">
    <citation type="journal article" date="2013" name="Nature">
        <title>Draft genome of the wheat A-genome progenitor Triticum urartu.</title>
        <authorList>
            <person name="Ling H.Q."/>
            <person name="Zhao S."/>
            <person name="Liu D."/>
            <person name="Wang J."/>
            <person name="Sun H."/>
            <person name="Zhang C."/>
            <person name="Fan H."/>
            <person name="Li D."/>
            <person name="Dong L."/>
            <person name="Tao Y."/>
            <person name="Gao C."/>
            <person name="Wu H."/>
            <person name="Li Y."/>
            <person name="Cui Y."/>
            <person name="Guo X."/>
            <person name="Zheng S."/>
            <person name="Wang B."/>
            <person name="Yu K."/>
            <person name="Liang Q."/>
            <person name="Yang W."/>
            <person name="Lou X."/>
            <person name="Chen J."/>
            <person name="Feng M."/>
            <person name="Jian J."/>
            <person name="Zhang X."/>
            <person name="Luo G."/>
            <person name="Jiang Y."/>
            <person name="Liu J."/>
            <person name="Wang Z."/>
            <person name="Sha Y."/>
            <person name="Zhang B."/>
            <person name="Wu H."/>
            <person name="Tang D."/>
            <person name="Shen Q."/>
            <person name="Xue P."/>
            <person name="Zou S."/>
            <person name="Wang X."/>
            <person name="Liu X."/>
            <person name="Wang F."/>
            <person name="Yang Y."/>
            <person name="An X."/>
            <person name="Dong Z."/>
            <person name="Zhang K."/>
            <person name="Zhang X."/>
            <person name="Luo M.C."/>
            <person name="Dvorak J."/>
            <person name="Tong Y."/>
            <person name="Wang J."/>
            <person name="Yang H."/>
            <person name="Li Z."/>
            <person name="Wang D."/>
            <person name="Zhang A."/>
            <person name="Wang J."/>
        </authorList>
    </citation>
    <scope>NUCLEOTIDE SEQUENCE</scope>
    <source>
        <strain evidence="2">cv. G1812</strain>
    </source>
</reference>
<reference evidence="1" key="2">
    <citation type="submission" date="2018-03" db="EMBL/GenBank/DDBJ databases">
        <title>The Triticum urartu genome reveals the dynamic nature of wheat genome evolution.</title>
        <authorList>
            <person name="Ling H."/>
            <person name="Ma B."/>
            <person name="Shi X."/>
            <person name="Liu H."/>
            <person name="Dong L."/>
            <person name="Sun H."/>
            <person name="Cao Y."/>
            <person name="Gao Q."/>
            <person name="Zheng S."/>
            <person name="Li Y."/>
            <person name="Yu Y."/>
            <person name="Du H."/>
            <person name="Qi M."/>
            <person name="Li Y."/>
            <person name="Yu H."/>
            <person name="Cui Y."/>
            <person name="Wang N."/>
            <person name="Chen C."/>
            <person name="Wu H."/>
            <person name="Zhao Y."/>
            <person name="Zhang J."/>
            <person name="Li Y."/>
            <person name="Zhou W."/>
            <person name="Zhang B."/>
            <person name="Hu W."/>
            <person name="Eijk M."/>
            <person name="Tang J."/>
            <person name="Witsenboer H."/>
            <person name="Zhao S."/>
            <person name="Li Z."/>
            <person name="Zhang A."/>
            <person name="Wang D."/>
            <person name="Liang C."/>
        </authorList>
    </citation>
    <scope>NUCLEOTIDE SEQUENCE [LARGE SCALE GENOMIC DNA]</scope>
    <source>
        <strain evidence="1">cv. G1812</strain>
    </source>
</reference>
<keyword evidence="2" id="KW-1185">Reference proteome</keyword>
<evidence type="ECO:0000313" key="1">
    <source>
        <dbReference type="EnsemblPlants" id="TuG1812G0500003548.01.T01.cds292793"/>
    </source>
</evidence>
<reference evidence="1" key="3">
    <citation type="submission" date="2022-06" db="UniProtKB">
        <authorList>
            <consortium name="EnsemblPlants"/>
        </authorList>
    </citation>
    <scope>IDENTIFICATION</scope>
</reference>
<protein>
    <submittedName>
        <fullName evidence="1">Uncharacterized protein</fullName>
    </submittedName>
</protein>
<dbReference type="Gramene" id="TuG1812G0500003548.01.T01">
    <property type="protein sequence ID" value="TuG1812G0500003548.01.T01.cds292793"/>
    <property type="gene ID" value="TuG1812G0500003548.01"/>
</dbReference>
<dbReference type="AlphaFoldDB" id="A0A8R7QH20"/>
<dbReference type="Proteomes" id="UP000015106">
    <property type="component" value="Chromosome 5"/>
</dbReference>
<dbReference type="EnsemblPlants" id="TuG1812G0500003548.01.T01">
    <property type="protein sequence ID" value="TuG1812G0500003548.01.T01.cds292793"/>
    <property type="gene ID" value="TuG1812G0500003548.01"/>
</dbReference>
<organism evidence="1 2">
    <name type="scientific">Triticum urartu</name>
    <name type="common">Red wild einkorn</name>
    <name type="synonym">Crithodium urartu</name>
    <dbReference type="NCBI Taxonomy" id="4572"/>
    <lineage>
        <taxon>Eukaryota</taxon>
        <taxon>Viridiplantae</taxon>
        <taxon>Streptophyta</taxon>
        <taxon>Embryophyta</taxon>
        <taxon>Tracheophyta</taxon>
        <taxon>Spermatophyta</taxon>
        <taxon>Magnoliopsida</taxon>
        <taxon>Liliopsida</taxon>
        <taxon>Poales</taxon>
        <taxon>Poaceae</taxon>
        <taxon>BOP clade</taxon>
        <taxon>Pooideae</taxon>
        <taxon>Triticodae</taxon>
        <taxon>Triticeae</taxon>
        <taxon>Triticinae</taxon>
        <taxon>Triticum</taxon>
    </lineage>
</organism>
<evidence type="ECO:0000313" key="2">
    <source>
        <dbReference type="Proteomes" id="UP000015106"/>
    </source>
</evidence>
<accession>A0A8R7QH20</accession>